<reference evidence="2 3" key="1">
    <citation type="submission" date="2023-06" db="EMBL/GenBank/DDBJ databases">
        <title>Roseiconus lacunae JC819 isolated from Gulf of Mannar region, Tamil Nadu.</title>
        <authorList>
            <person name="Pk S."/>
            <person name="Ch S."/>
            <person name="Ch V.R."/>
        </authorList>
    </citation>
    <scope>NUCLEOTIDE SEQUENCE [LARGE SCALE GENOMIC DNA]</scope>
    <source>
        <strain evidence="2 3">JC819</strain>
    </source>
</reference>
<feature type="transmembrane region" description="Helical" evidence="1">
    <location>
        <begin position="102"/>
        <end position="123"/>
    </location>
</feature>
<feature type="transmembrane region" description="Helical" evidence="1">
    <location>
        <begin position="289"/>
        <end position="308"/>
    </location>
</feature>
<organism evidence="2 3">
    <name type="scientific">Roseiconus lacunae</name>
    <dbReference type="NCBI Taxonomy" id="2605694"/>
    <lineage>
        <taxon>Bacteria</taxon>
        <taxon>Pseudomonadati</taxon>
        <taxon>Planctomycetota</taxon>
        <taxon>Planctomycetia</taxon>
        <taxon>Pirellulales</taxon>
        <taxon>Pirellulaceae</taxon>
        <taxon>Roseiconus</taxon>
    </lineage>
</organism>
<name>A0ABT7PGX4_9BACT</name>
<keyword evidence="1" id="KW-0472">Membrane</keyword>
<feature type="transmembrane region" description="Helical" evidence="1">
    <location>
        <begin position="406"/>
        <end position="426"/>
    </location>
</feature>
<dbReference type="EMBL" id="JASZZN010000006">
    <property type="protein sequence ID" value="MDM4015749.1"/>
    <property type="molecule type" value="Genomic_DNA"/>
</dbReference>
<feature type="transmembrane region" description="Helical" evidence="1">
    <location>
        <begin position="369"/>
        <end position="394"/>
    </location>
</feature>
<accession>A0ABT7PGX4</accession>
<comment type="caution">
    <text evidence="2">The sequence shown here is derived from an EMBL/GenBank/DDBJ whole genome shotgun (WGS) entry which is preliminary data.</text>
</comment>
<keyword evidence="1" id="KW-0812">Transmembrane</keyword>
<proteinExistence type="predicted"/>
<evidence type="ECO:0000256" key="1">
    <source>
        <dbReference type="SAM" id="Phobius"/>
    </source>
</evidence>
<evidence type="ECO:0000313" key="2">
    <source>
        <dbReference type="EMBL" id="MDM4015749.1"/>
    </source>
</evidence>
<evidence type="ECO:0000313" key="3">
    <source>
        <dbReference type="Proteomes" id="UP001239462"/>
    </source>
</evidence>
<feature type="transmembrane region" description="Helical" evidence="1">
    <location>
        <begin position="160"/>
        <end position="178"/>
    </location>
</feature>
<feature type="transmembrane region" description="Helical" evidence="1">
    <location>
        <begin position="184"/>
        <end position="206"/>
    </location>
</feature>
<evidence type="ECO:0008006" key="4">
    <source>
        <dbReference type="Google" id="ProtNLM"/>
    </source>
</evidence>
<feature type="transmembrane region" description="Helical" evidence="1">
    <location>
        <begin position="67"/>
        <end position="90"/>
    </location>
</feature>
<dbReference type="RefSeq" id="WP_289163269.1">
    <property type="nucleotide sequence ID" value="NZ_JASZZN010000006.1"/>
</dbReference>
<gene>
    <name evidence="2" type="ORF">QTN89_09935</name>
</gene>
<feature type="transmembrane region" description="Helical" evidence="1">
    <location>
        <begin position="251"/>
        <end position="277"/>
    </location>
</feature>
<keyword evidence="1" id="KW-1133">Transmembrane helix</keyword>
<feature type="transmembrane region" description="Helical" evidence="1">
    <location>
        <begin position="314"/>
        <end position="335"/>
    </location>
</feature>
<protein>
    <recommendedName>
        <fullName evidence="4">ABC-2 family transporter protein</fullName>
    </recommendedName>
</protein>
<sequence length="550" mass="60588">MSDATRQSSDAPSLGGASDAIPYPSLALDPEGEGVFGNIERWCDRCVSKLNPILIKEARQSLKSRQFLITFFCLLVASCAWTVIGVVSYAPDIYFLPSGQDLMSGYFIILSVSMLAFVPLVAFRSLAAELDEGTYEMLAITRLSAWRIVSGKMNSACLQMLIYFSAIVPCLAFCYLLRGVGLLTILLTVVLVLVTSLVLTSFALVLSTVAKGRTLQTFLLVGLVALVVFAEFTLSAFVLSEVLGERWSGTFLGYALPITMALSFVGLFLAAAAARIAPVTENRSTRLRAIMLGQQILWIVTIVYATWATKEIEFINLGMIMITVYWFFTGTLICGESRELSPRVLREWPSTYATKMLLSWWMPGPGTGLMFCISTALAGMIVMAGMGMFGWMAGTDIVRHNGAPPLFLVALNAGYLFGYLGCVRLLSMPLLKRFGPSFITPMIVALVLLFLGILVPCIFDVIFTGRVSSNYSVMHASNWFWTWGESFRRRGIQPVDVTFLILFCGLGIMALNLILLFREFQVERIAVPARVEQDQQNDRSPSDSAPIEQP</sequence>
<feature type="transmembrane region" description="Helical" evidence="1">
    <location>
        <begin position="497"/>
        <end position="517"/>
    </location>
</feature>
<feature type="transmembrane region" description="Helical" evidence="1">
    <location>
        <begin position="218"/>
        <end position="239"/>
    </location>
</feature>
<keyword evidence="3" id="KW-1185">Reference proteome</keyword>
<feature type="transmembrane region" description="Helical" evidence="1">
    <location>
        <begin position="438"/>
        <end position="463"/>
    </location>
</feature>
<dbReference type="Proteomes" id="UP001239462">
    <property type="component" value="Unassembled WGS sequence"/>
</dbReference>